<dbReference type="EMBL" id="JASDAP010000018">
    <property type="protein sequence ID" value="KAK1888286.1"/>
    <property type="molecule type" value="Genomic_DNA"/>
</dbReference>
<dbReference type="InterPro" id="IPR016662">
    <property type="entry name" value="Acyl-CoA_thioEstase_long-chain"/>
</dbReference>
<sequence>MVVTISVYQGHQTEGFLDQVLLASVVVERWYMAPGVRRVPITDGRLTATLFLPSGPGPFPGLLDLWGGGEGKLVEYRAALLASLALDYLTPQIINKGTGKMVDNDYFETAYRVLEQHPQILGSRIAMLGFSFGAAVTLRTAVYSEVLKLSCDSNGSHVQPIDGPVEQIMTYFNKNVEKTRYNEDNQVIWRDLLLPIPTDPSLKVDVGRLQCPLLLIVGEDAQNWPSYESAMDMREMMERAGNSHLLTVLSYKNAGHLIEPPFTPFVRASSFRTVTNPPFTMMALWGGELVAHSHAQEEAWRKTLVFLRENLYGGMKPGALFSNL</sequence>
<dbReference type="InterPro" id="IPR029058">
    <property type="entry name" value="AB_hydrolase_fold"/>
</dbReference>
<dbReference type="Proteomes" id="UP001228049">
    <property type="component" value="Unassembled WGS sequence"/>
</dbReference>
<dbReference type="SUPFAM" id="SSF53474">
    <property type="entry name" value="alpha/beta-Hydrolases"/>
    <property type="match status" value="1"/>
</dbReference>
<proteinExistence type="predicted"/>
<dbReference type="GO" id="GO:0047617">
    <property type="term" value="F:fatty acyl-CoA hydrolase activity"/>
    <property type="evidence" value="ECO:0007669"/>
    <property type="project" value="TreeGrafter"/>
</dbReference>
<dbReference type="Pfam" id="PF08840">
    <property type="entry name" value="BAAT_C"/>
    <property type="match status" value="1"/>
</dbReference>
<dbReference type="PIRSF" id="PIRSF016521">
    <property type="entry name" value="Acyl-CoA_hydro"/>
    <property type="match status" value="1"/>
</dbReference>
<reference evidence="2" key="1">
    <citation type="submission" date="2023-04" db="EMBL/GenBank/DDBJ databases">
        <title>Chromosome-level genome of Chaenocephalus aceratus.</title>
        <authorList>
            <person name="Park H."/>
        </authorList>
    </citation>
    <scope>NUCLEOTIDE SEQUENCE</scope>
    <source>
        <strain evidence="2">DE</strain>
        <tissue evidence="2">Muscle</tissue>
    </source>
</reference>
<dbReference type="Gene3D" id="3.40.50.1820">
    <property type="entry name" value="alpha/beta hydrolase"/>
    <property type="match status" value="1"/>
</dbReference>
<feature type="domain" description="BAAT/Acyl-CoA thioester hydrolase C-terminal" evidence="1">
    <location>
        <begin position="103"/>
        <end position="312"/>
    </location>
</feature>
<keyword evidence="3" id="KW-1185">Reference proteome</keyword>
<accession>A0AAD9BSW1</accession>
<dbReference type="PANTHER" id="PTHR10824:SF36">
    <property type="entry name" value="ACYL-COA THIOESTERASE 17-RELATED"/>
    <property type="match status" value="1"/>
</dbReference>
<dbReference type="PANTHER" id="PTHR10824">
    <property type="entry name" value="ACYL-COENZYME A THIOESTERASE-RELATED"/>
    <property type="match status" value="1"/>
</dbReference>
<protein>
    <submittedName>
        <fullName evidence="2">Acyl-coenzyme A thioesterase 3</fullName>
    </submittedName>
</protein>
<evidence type="ECO:0000259" key="1">
    <source>
        <dbReference type="Pfam" id="PF08840"/>
    </source>
</evidence>
<name>A0AAD9BSW1_DISEL</name>
<comment type="caution">
    <text evidence="2">The sequence shown here is derived from an EMBL/GenBank/DDBJ whole genome shotgun (WGS) entry which is preliminary data.</text>
</comment>
<evidence type="ECO:0000313" key="3">
    <source>
        <dbReference type="Proteomes" id="UP001228049"/>
    </source>
</evidence>
<dbReference type="GO" id="GO:0006631">
    <property type="term" value="P:fatty acid metabolic process"/>
    <property type="evidence" value="ECO:0007669"/>
    <property type="project" value="TreeGrafter"/>
</dbReference>
<organism evidence="2 3">
    <name type="scientific">Dissostichus eleginoides</name>
    <name type="common">Patagonian toothfish</name>
    <name type="synonym">Dissostichus amissus</name>
    <dbReference type="NCBI Taxonomy" id="100907"/>
    <lineage>
        <taxon>Eukaryota</taxon>
        <taxon>Metazoa</taxon>
        <taxon>Chordata</taxon>
        <taxon>Craniata</taxon>
        <taxon>Vertebrata</taxon>
        <taxon>Euteleostomi</taxon>
        <taxon>Actinopterygii</taxon>
        <taxon>Neopterygii</taxon>
        <taxon>Teleostei</taxon>
        <taxon>Neoteleostei</taxon>
        <taxon>Acanthomorphata</taxon>
        <taxon>Eupercaria</taxon>
        <taxon>Perciformes</taxon>
        <taxon>Notothenioidei</taxon>
        <taxon>Nototheniidae</taxon>
        <taxon>Dissostichus</taxon>
    </lineage>
</organism>
<gene>
    <name evidence="2" type="ORF">KUDE01_029069</name>
</gene>
<evidence type="ECO:0000313" key="2">
    <source>
        <dbReference type="EMBL" id="KAK1888286.1"/>
    </source>
</evidence>
<dbReference type="AlphaFoldDB" id="A0AAD9BSW1"/>
<dbReference type="GO" id="GO:0006637">
    <property type="term" value="P:acyl-CoA metabolic process"/>
    <property type="evidence" value="ECO:0007669"/>
    <property type="project" value="InterPro"/>
</dbReference>
<dbReference type="InterPro" id="IPR014940">
    <property type="entry name" value="BAAT_C"/>
</dbReference>